<protein>
    <submittedName>
        <fullName evidence="2">AzlD domain-containing protein</fullName>
    </submittedName>
</protein>
<keyword evidence="1" id="KW-0472">Membrane</keyword>
<dbReference type="InterPro" id="IPR008407">
    <property type="entry name" value="Brnchd-chn_aa_trnsp_AzlD"/>
</dbReference>
<dbReference type="AlphaFoldDB" id="A0A9D1A8S6"/>
<keyword evidence="1" id="KW-0812">Transmembrane</keyword>
<dbReference type="Proteomes" id="UP000824258">
    <property type="component" value="Unassembled WGS sequence"/>
</dbReference>
<evidence type="ECO:0000313" key="3">
    <source>
        <dbReference type="Proteomes" id="UP000824258"/>
    </source>
</evidence>
<reference evidence="2" key="1">
    <citation type="submission" date="2020-10" db="EMBL/GenBank/DDBJ databases">
        <authorList>
            <person name="Gilroy R."/>
        </authorList>
    </citation>
    <scope>NUCLEOTIDE SEQUENCE</scope>
    <source>
        <strain evidence="2">ChiHjej9B8-7071</strain>
    </source>
</reference>
<proteinExistence type="predicted"/>
<feature type="transmembrane region" description="Helical" evidence="1">
    <location>
        <begin position="39"/>
        <end position="57"/>
    </location>
</feature>
<feature type="transmembrane region" description="Helical" evidence="1">
    <location>
        <begin position="63"/>
        <end position="96"/>
    </location>
</feature>
<reference evidence="2" key="2">
    <citation type="journal article" date="2021" name="PeerJ">
        <title>Extensive microbial diversity within the chicken gut microbiome revealed by metagenomics and culture.</title>
        <authorList>
            <person name="Gilroy R."/>
            <person name="Ravi A."/>
            <person name="Getino M."/>
            <person name="Pursley I."/>
            <person name="Horton D.L."/>
            <person name="Alikhan N.F."/>
            <person name="Baker D."/>
            <person name="Gharbi K."/>
            <person name="Hall N."/>
            <person name="Watson M."/>
            <person name="Adriaenssens E.M."/>
            <person name="Foster-Nyarko E."/>
            <person name="Jarju S."/>
            <person name="Secka A."/>
            <person name="Antonio M."/>
            <person name="Oren A."/>
            <person name="Chaudhuri R.R."/>
            <person name="La Ragione R."/>
            <person name="Hildebrand F."/>
            <person name="Pallen M.J."/>
        </authorList>
    </citation>
    <scope>NUCLEOTIDE SEQUENCE</scope>
    <source>
        <strain evidence="2">ChiHjej9B8-7071</strain>
    </source>
</reference>
<comment type="caution">
    <text evidence="2">The sequence shown here is derived from an EMBL/GenBank/DDBJ whole genome shotgun (WGS) entry which is preliminary data.</text>
</comment>
<gene>
    <name evidence="2" type="ORF">IAA70_06835</name>
</gene>
<name>A0A9D1A8S6_9FIRM</name>
<organism evidence="2 3">
    <name type="scientific">Candidatus Avoscillospira stercoripullorum</name>
    <dbReference type="NCBI Taxonomy" id="2840709"/>
    <lineage>
        <taxon>Bacteria</taxon>
        <taxon>Bacillati</taxon>
        <taxon>Bacillota</taxon>
        <taxon>Clostridia</taxon>
        <taxon>Eubacteriales</taxon>
        <taxon>Oscillospiraceae</taxon>
        <taxon>Oscillospiraceae incertae sedis</taxon>
        <taxon>Candidatus Avoscillospira</taxon>
    </lineage>
</organism>
<accession>A0A9D1A8S6</accession>
<dbReference type="Pfam" id="PF05437">
    <property type="entry name" value="AzlD"/>
    <property type="match status" value="1"/>
</dbReference>
<evidence type="ECO:0000313" key="2">
    <source>
        <dbReference type="EMBL" id="HIR10101.1"/>
    </source>
</evidence>
<keyword evidence="1" id="KW-1133">Transmembrane helix</keyword>
<dbReference type="EMBL" id="DVGD01000222">
    <property type="protein sequence ID" value="HIR10101.1"/>
    <property type="molecule type" value="Genomic_DNA"/>
</dbReference>
<sequence length="105" mass="11443">MLPNAYLYIFTMAAVTFLIRALPLTLIRKPIRSRLIRSFLHYVPYVTLAVMTFPAILSATGSWLSGLLALLVGLVLSWLGAGLFPVALSCCGAVLLSEFLMNILA</sequence>
<feature type="transmembrane region" description="Helical" evidence="1">
    <location>
        <begin position="6"/>
        <end position="27"/>
    </location>
</feature>
<evidence type="ECO:0000256" key="1">
    <source>
        <dbReference type="SAM" id="Phobius"/>
    </source>
</evidence>